<evidence type="ECO:0000256" key="3">
    <source>
        <dbReference type="ARBA" id="ARBA00022729"/>
    </source>
</evidence>
<proteinExistence type="predicted"/>
<name>A0A6I9NZY2_9TELE</name>
<dbReference type="GO" id="GO:0030513">
    <property type="term" value="P:positive regulation of BMP signaling pathway"/>
    <property type="evidence" value="ECO:0007669"/>
    <property type="project" value="TreeGrafter"/>
</dbReference>
<evidence type="ECO:0000256" key="1">
    <source>
        <dbReference type="ARBA" id="ARBA00004613"/>
    </source>
</evidence>
<feature type="domain" description="TILa" evidence="4">
    <location>
        <begin position="63"/>
        <end position="116"/>
    </location>
</feature>
<dbReference type="AlphaFoldDB" id="A0A6I9NZY2"/>
<organism evidence="5 6">
    <name type="scientific">Notothenia coriiceps</name>
    <name type="common">black rockcod</name>
    <dbReference type="NCBI Taxonomy" id="8208"/>
    <lineage>
        <taxon>Eukaryota</taxon>
        <taxon>Metazoa</taxon>
        <taxon>Chordata</taxon>
        <taxon>Craniata</taxon>
        <taxon>Vertebrata</taxon>
        <taxon>Euteleostomi</taxon>
        <taxon>Actinopterygii</taxon>
        <taxon>Neopterygii</taxon>
        <taxon>Teleostei</taxon>
        <taxon>Neoteleostei</taxon>
        <taxon>Acanthomorphata</taxon>
        <taxon>Eupercaria</taxon>
        <taxon>Perciformes</taxon>
        <taxon>Notothenioidei</taxon>
        <taxon>Nototheniidae</taxon>
        <taxon>Notothenia</taxon>
    </lineage>
</organism>
<dbReference type="PANTHER" id="PTHR46698">
    <property type="entry name" value="CROSSVEINLESS 2"/>
    <property type="match status" value="1"/>
</dbReference>
<dbReference type="Gene3D" id="2.10.25.10">
    <property type="entry name" value="Laminin"/>
    <property type="match status" value="1"/>
</dbReference>
<dbReference type="GO" id="GO:0005576">
    <property type="term" value="C:extracellular region"/>
    <property type="evidence" value="ECO:0007669"/>
    <property type="project" value="UniProtKB-SubCell"/>
</dbReference>
<evidence type="ECO:0000259" key="4">
    <source>
        <dbReference type="Pfam" id="PF12714"/>
    </source>
</evidence>
<evidence type="ECO:0000256" key="2">
    <source>
        <dbReference type="ARBA" id="ARBA00022525"/>
    </source>
</evidence>
<dbReference type="OrthoDB" id="6236007at2759"/>
<dbReference type="PANTHER" id="PTHR46698:SF7">
    <property type="entry name" value="VWFD DOMAIN-CONTAINING PROTEIN"/>
    <property type="match status" value="1"/>
</dbReference>
<keyword evidence="2" id="KW-0964">Secreted</keyword>
<evidence type="ECO:0000313" key="5">
    <source>
        <dbReference type="Proteomes" id="UP000504611"/>
    </source>
</evidence>
<dbReference type="InterPro" id="IPR025615">
    <property type="entry name" value="TILa_dom"/>
</dbReference>
<keyword evidence="5" id="KW-1185">Reference proteome</keyword>
<dbReference type="InterPro" id="IPR036084">
    <property type="entry name" value="Ser_inhib-like_sf"/>
</dbReference>
<gene>
    <name evidence="6" type="primary">LOC104955168</name>
</gene>
<comment type="subcellular location">
    <subcellularLocation>
        <location evidence="1">Secreted</location>
    </subcellularLocation>
</comment>
<dbReference type="Pfam" id="PF12714">
    <property type="entry name" value="TILa"/>
    <property type="match status" value="1"/>
</dbReference>
<keyword evidence="3" id="KW-0732">Signal</keyword>
<dbReference type="KEGG" id="ncc:104955168"/>
<accession>A0A6I9NZY2</accession>
<protein>
    <submittedName>
        <fullName evidence="6">IgGFc-binding protein-like</fullName>
    </submittedName>
</protein>
<dbReference type="RefSeq" id="XP_010780720.1">
    <property type="nucleotide sequence ID" value="XM_010782418.1"/>
</dbReference>
<evidence type="ECO:0000313" key="6">
    <source>
        <dbReference type="RefSeq" id="XP_010780720.1"/>
    </source>
</evidence>
<dbReference type="GeneID" id="104955168"/>
<reference evidence="6" key="1">
    <citation type="submission" date="2025-08" db="UniProtKB">
        <authorList>
            <consortium name="RefSeq"/>
        </authorList>
    </citation>
    <scope>IDENTIFICATION</scope>
    <source>
        <tissue evidence="6">Muscle</tissue>
    </source>
</reference>
<dbReference type="InterPro" id="IPR052424">
    <property type="entry name" value="Kielin_Chordin-BMP_Reg"/>
</dbReference>
<dbReference type="SUPFAM" id="SSF57567">
    <property type="entry name" value="Serine protease inhibitors"/>
    <property type="match status" value="1"/>
</dbReference>
<dbReference type="Proteomes" id="UP000504611">
    <property type="component" value="Unplaced"/>
</dbReference>
<sequence length="127" mass="13278">MGNKASGVHCPANSMYSVTASAVQSAALLISTLLSKAPPSEGCVCNPGYLQSQDGCVPLAQCGCLSEQQYIASGQKFYPKPDCMKLCECRGGMVSCEDKPCQKGKSCGVREGVRGCYDNLKTPGNKG</sequence>